<dbReference type="GO" id="GO:0004022">
    <property type="term" value="F:alcohol dehydrogenase (NAD+) activity"/>
    <property type="evidence" value="ECO:0007669"/>
    <property type="project" value="UniProtKB-EC"/>
</dbReference>
<reference evidence="8 9" key="1">
    <citation type="journal article" date="2015" name="Microbiome">
        <title>Genomic resolution of linkages in carbon, nitrogen, and sulfur cycling among widespread estuary sediment bacteria.</title>
        <authorList>
            <person name="Baker B.J."/>
            <person name="Lazar C.S."/>
            <person name="Teske A.P."/>
            <person name="Dick G.J."/>
        </authorList>
    </citation>
    <scope>NUCLEOTIDE SEQUENCE [LARGE SCALE GENOMIC DNA]</scope>
    <source>
        <strain evidence="8">DG_26</strain>
    </source>
</reference>
<evidence type="ECO:0000313" key="9">
    <source>
        <dbReference type="Proteomes" id="UP000051124"/>
    </source>
</evidence>
<evidence type="ECO:0000256" key="4">
    <source>
        <dbReference type="ARBA" id="ARBA00022723"/>
    </source>
</evidence>
<comment type="similarity">
    <text evidence="2">Belongs to the zinc-containing alcohol dehydrogenase family.</text>
</comment>
<dbReference type="NCBIfam" id="TIGR02822">
    <property type="entry name" value="adh_fam_2"/>
    <property type="match status" value="1"/>
</dbReference>
<keyword evidence="5" id="KW-0862">Zinc</keyword>
<dbReference type="SMART" id="SM00829">
    <property type="entry name" value="PKS_ER"/>
    <property type="match status" value="1"/>
</dbReference>
<evidence type="ECO:0000256" key="1">
    <source>
        <dbReference type="ARBA" id="ARBA00001947"/>
    </source>
</evidence>
<dbReference type="PANTHER" id="PTHR42940">
    <property type="entry name" value="ALCOHOL DEHYDROGENASE 1-RELATED"/>
    <property type="match status" value="1"/>
</dbReference>
<dbReference type="InterPro" id="IPR011032">
    <property type="entry name" value="GroES-like_sf"/>
</dbReference>
<dbReference type="InterPro" id="IPR020843">
    <property type="entry name" value="ER"/>
</dbReference>
<protein>
    <recommendedName>
        <fullName evidence="3">alcohol dehydrogenase</fullName>
        <ecNumber evidence="3">1.1.1.1</ecNumber>
    </recommendedName>
</protein>
<evidence type="ECO:0000256" key="2">
    <source>
        <dbReference type="ARBA" id="ARBA00008072"/>
    </source>
</evidence>
<dbReference type="GO" id="GO:0046872">
    <property type="term" value="F:metal ion binding"/>
    <property type="evidence" value="ECO:0007669"/>
    <property type="project" value="UniProtKB-KW"/>
</dbReference>
<dbReference type="InterPro" id="IPR013154">
    <property type="entry name" value="ADH-like_N"/>
</dbReference>
<dbReference type="EMBL" id="LIZT01000016">
    <property type="protein sequence ID" value="KPJ50627.1"/>
    <property type="molecule type" value="Genomic_DNA"/>
</dbReference>
<organism evidence="8 9">
    <name type="scientific">candidate division TA06 bacterium DG_26</name>
    <dbReference type="NCBI Taxonomy" id="1703771"/>
    <lineage>
        <taxon>Bacteria</taxon>
        <taxon>Bacteria division TA06</taxon>
    </lineage>
</organism>
<evidence type="ECO:0000313" key="8">
    <source>
        <dbReference type="EMBL" id="KPJ50627.1"/>
    </source>
</evidence>
<accession>A0A0S7WKN5</accession>
<evidence type="ECO:0000259" key="7">
    <source>
        <dbReference type="SMART" id="SM00829"/>
    </source>
</evidence>
<dbReference type="CDD" id="cd08298">
    <property type="entry name" value="CAD2"/>
    <property type="match status" value="1"/>
</dbReference>
<dbReference type="Gene3D" id="3.40.50.720">
    <property type="entry name" value="NAD(P)-binding Rossmann-like Domain"/>
    <property type="match status" value="1"/>
</dbReference>
<dbReference type="SUPFAM" id="SSF50129">
    <property type="entry name" value="GroES-like"/>
    <property type="match status" value="1"/>
</dbReference>
<feature type="domain" description="Enoyl reductase (ER)" evidence="7">
    <location>
        <begin position="14"/>
        <end position="330"/>
    </location>
</feature>
<proteinExistence type="inferred from homology"/>
<dbReference type="InterPro" id="IPR014187">
    <property type="entry name" value="ADH_Zn_typ-2"/>
</dbReference>
<keyword evidence="6" id="KW-0560">Oxidoreductase</keyword>
<dbReference type="Gene3D" id="3.90.180.10">
    <property type="entry name" value="Medium-chain alcohol dehydrogenases, catalytic domain"/>
    <property type="match status" value="1"/>
</dbReference>
<comment type="cofactor">
    <cofactor evidence="1">
        <name>Zn(2+)</name>
        <dbReference type="ChEBI" id="CHEBI:29105"/>
    </cofactor>
</comment>
<dbReference type="InterPro" id="IPR036291">
    <property type="entry name" value="NAD(P)-bd_dom_sf"/>
</dbReference>
<dbReference type="InterPro" id="IPR013149">
    <property type="entry name" value="ADH-like_C"/>
</dbReference>
<dbReference type="Proteomes" id="UP000051124">
    <property type="component" value="Unassembled WGS sequence"/>
</dbReference>
<sequence>MKAMILRHPASIEHRPLEIADIPTPDPLSEQILIRVKTCGVCHTDLHTVEGELPLPKLPLIPGHQVVGIIEKVGEDVTKYRSGQRVGVTWLYSTCGECQFCRADKENLCIQARFTGYHDDGGYAQYMVVSEDFAFPVPDDYTDEHVAPLLCGGVIGFRALRLSRVRAGERLGLWGFGASAHVVIQIAVHWGCQVFVFTRSVEHRRLAEELGASWVGGPSDAPPCRLHGAIIFAPVGELTLNALRVLERAGTVALAGIYMTPIPEIDYMELLYYERNIRSVTATTRKDAMDLLLVAPTVPVHTRVQTFPLEDANRALQSLKASRIKGSAVLQVP</sequence>
<keyword evidence="4" id="KW-0479">Metal-binding</keyword>
<dbReference type="Pfam" id="PF00107">
    <property type="entry name" value="ADH_zinc_N"/>
    <property type="match status" value="1"/>
</dbReference>
<dbReference type="EC" id="1.1.1.1" evidence="3"/>
<comment type="caution">
    <text evidence="8">The sequence shown here is derived from an EMBL/GenBank/DDBJ whole genome shotgun (WGS) entry which is preliminary data.</text>
</comment>
<evidence type="ECO:0000256" key="3">
    <source>
        <dbReference type="ARBA" id="ARBA00013190"/>
    </source>
</evidence>
<dbReference type="SUPFAM" id="SSF51735">
    <property type="entry name" value="NAD(P)-binding Rossmann-fold domains"/>
    <property type="match status" value="1"/>
</dbReference>
<dbReference type="GO" id="GO:0005737">
    <property type="term" value="C:cytoplasm"/>
    <property type="evidence" value="ECO:0007669"/>
    <property type="project" value="TreeGrafter"/>
</dbReference>
<name>A0A0S7WKN5_UNCT6</name>
<dbReference type="PANTHER" id="PTHR42940:SF8">
    <property type="entry name" value="VACUOLAR PROTEIN SORTING-ASSOCIATED PROTEIN 11"/>
    <property type="match status" value="1"/>
</dbReference>
<gene>
    <name evidence="8" type="ORF">AMJ40_02375</name>
</gene>
<evidence type="ECO:0000256" key="6">
    <source>
        <dbReference type="ARBA" id="ARBA00023002"/>
    </source>
</evidence>
<evidence type="ECO:0000256" key="5">
    <source>
        <dbReference type="ARBA" id="ARBA00022833"/>
    </source>
</evidence>
<dbReference type="Pfam" id="PF08240">
    <property type="entry name" value="ADH_N"/>
    <property type="match status" value="1"/>
</dbReference>
<dbReference type="AlphaFoldDB" id="A0A0S7WKN5"/>